<accession>A0A9W6QUH8</accession>
<keyword evidence="1" id="KW-1133">Transmembrane helix</keyword>
<dbReference type="RefSeq" id="WP_052371427.1">
    <property type="nucleotide sequence ID" value="NZ_BSTI01000001.1"/>
</dbReference>
<name>A0A9W6QUH8_9PSEU</name>
<feature type="transmembrane region" description="Helical" evidence="1">
    <location>
        <begin position="149"/>
        <end position="169"/>
    </location>
</feature>
<dbReference type="Proteomes" id="UP001165136">
    <property type="component" value="Unassembled WGS sequence"/>
</dbReference>
<evidence type="ECO:0000256" key="1">
    <source>
        <dbReference type="SAM" id="Phobius"/>
    </source>
</evidence>
<proteinExistence type="predicted"/>
<feature type="transmembrane region" description="Helical" evidence="1">
    <location>
        <begin position="122"/>
        <end position="142"/>
    </location>
</feature>
<keyword evidence="3" id="KW-1185">Reference proteome</keyword>
<sequence length="218" mass="23007">MGISQQERNRAATKFWLFAAAAAICWAVVTMAILLVVSSHDPLFDTLSSYAFTDHGDGMLAKSILSLAAGSLALLIALRAAGIVISRTSFVLFGTWSLGLVVAALFPASYPEHPNAFSGVVHQYSAVLALVSLPVLGCSLLSRFSDMPLTWLTVAAGGGLLMFAISLLWPSLIPFGIVQRAALAVDVALLGRLLMLVRSRVRNQPVSSGLLAQGGLKQ</sequence>
<dbReference type="Pfam" id="PF06197">
    <property type="entry name" value="DUF998"/>
    <property type="match status" value="1"/>
</dbReference>
<feature type="transmembrane region" description="Helical" evidence="1">
    <location>
        <begin position="90"/>
        <end position="110"/>
    </location>
</feature>
<keyword evidence="1" id="KW-0812">Transmembrane</keyword>
<feature type="transmembrane region" description="Helical" evidence="1">
    <location>
        <begin position="15"/>
        <end position="39"/>
    </location>
</feature>
<dbReference type="EMBL" id="BSTI01000001">
    <property type="protein sequence ID" value="GLY63809.1"/>
    <property type="molecule type" value="Genomic_DNA"/>
</dbReference>
<evidence type="ECO:0000313" key="2">
    <source>
        <dbReference type="EMBL" id="GLY63809.1"/>
    </source>
</evidence>
<evidence type="ECO:0008006" key="4">
    <source>
        <dbReference type="Google" id="ProtNLM"/>
    </source>
</evidence>
<protein>
    <recommendedName>
        <fullName evidence="4">DUF998 domain-containing protein</fullName>
    </recommendedName>
</protein>
<organism evidence="2 3">
    <name type="scientific">Amycolatopsis taiwanensis</name>
    <dbReference type="NCBI Taxonomy" id="342230"/>
    <lineage>
        <taxon>Bacteria</taxon>
        <taxon>Bacillati</taxon>
        <taxon>Actinomycetota</taxon>
        <taxon>Actinomycetes</taxon>
        <taxon>Pseudonocardiales</taxon>
        <taxon>Pseudonocardiaceae</taxon>
        <taxon>Amycolatopsis</taxon>
    </lineage>
</organism>
<evidence type="ECO:0000313" key="3">
    <source>
        <dbReference type="Proteomes" id="UP001165136"/>
    </source>
</evidence>
<comment type="caution">
    <text evidence="2">The sequence shown here is derived from an EMBL/GenBank/DDBJ whole genome shotgun (WGS) entry which is preliminary data.</text>
</comment>
<dbReference type="InterPro" id="IPR009339">
    <property type="entry name" value="DUF998"/>
</dbReference>
<gene>
    <name evidence="2" type="ORF">Atai01_04280</name>
</gene>
<dbReference type="AlphaFoldDB" id="A0A9W6QUH8"/>
<feature type="transmembrane region" description="Helical" evidence="1">
    <location>
        <begin position="175"/>
        <end position="195"/>
    </location>
</feature>
<feature type="transmembrane region" description="Helical" evidence="1">
    <location>
        <begin position="59"/>
        <end position="78"/>
    </location>
</feature>
<keyword evidence="1" id="KW-0472">Membrane</keyword>
<reference evidence="2" key="1">
    <citation type="submission" date="2023-03" db="EMBL/GenBank/DDBJ databases">
        <title>Amycolatopsis taiwanensis NBRC 103393.</title>
        <authorList>
            <person name="Ichikawa N."/>
            <person name="Sato H."/>
            <person name="Tonouchi N."/>
        </authorList>
    </citation>
    <scope>NUCLEOTIDE SEQUENCE</scope>
    <source>
        <strain evidence="2">NBRC 103393</strain>
    </source>
</reference>